<reference evidence="2" key="1">
    <citation type="submission" date="2022-12" db="EMBL/GenBank/DDBJ databases">
        <title>Draft genome assemblies for two species of Escallonia (Escalloniales).</title>
        <authorList>
            <person name="Chanderbali A."/>
            <person name="Dervinis C."/>
            <person name="Anghel I."/>
            <person name="Soltis D."/>
            <person name="Soltis P."/>
            <person name="Zapata F."/>
        </authorList>
    </citation>
    <scope>NUCLEOTIDE SEQUENCE</scope>
    <source>
        <strain evidence="2">UCBG64.0493</strain>
        <tissue evidence="2">Leaf</tissue>
    </source>
</reference>
<proteinExistence type="predicted"/>
<dbReference type="PANTHER" id="PTHR48475">
    <property type="entry name" value="RIBONUCLEASE H"/>
    <property type="match status" value="1"/>
</dbReference>
<gene>
    <name evidence="2" type="ORF">RJ639_020167</name>
</gene>
<feature type="compositionally biased region" description="Basic and acidic residues" evidence="1">
    <location>
        <begin position="40"/>
        <end position="51"/>
    </location>
</feature>
<accession>A0AA89AIQ5</accession>
<evidence type="ECO:0000313" key="3">
    <source>
        <dbReference type="Proteomes" id="UP001188597"/>
    </source>
</evidence>
<comment type="caution">
    <text evidence="2">The sequence shown here is derived from an EMBL/GenBank/DDBJ whole genome shotgun (WGS) entry which is preliminary data.</text>
</comment>
<name>A0AA89AIQ5_9ASTE</name>
<protein>
    <submittedName>
        <fullName evidence="2">Uncharacterized protein</fullName>
    </submittedName>
</protein>
<sequence>MERRIRRSKNANKKRREEPSILGKEDKKQKEKKKNSNPKQRTEKTKLDHEQGTFSTNLSIEHTLVTHLRMNGQTEVTKGTLFQGIKKKLDRIKGLQADALPKILWASRTTARIITREYPPNLAFGTQSTHSYRGSIPSLLLVAYDPSQNDEALRANLDLLDEKRHQALIHLAPYKQKATKFHDK</sequence>
<evidence type="ECO:0000256" key="1">
    <source>
        <dbReference type="SAM" id="MobiDB-lite"/>
    </source>
</evidence>
<feature type="region of interest" description="Disordered" evidence="1">
    <location>
        <begin position="1"/>
        <end position="53"/>
    </location>
</feature>
<dbReference type="Proteomes" id="UP001188597">
    <property type="component" value="Unassembled WGS sequence"/>
</dbReference>
<feature type="compositionally biased region" description="Basic and acidic residues" evidence="1">
    <location>
        <begin position="15"/>
        <end position="29"/>
    </location>
</feature>
<organism evidence="2 3">
    <name type="scientific">Escallonia herrerae</name>
    <dbReference type="NCBI Taxonomy" id="1293975"/>
    <lineage>
        <taxon>Eukaryota</taxon>
        <taxon>Viridiplantae</taxon>
        <taxon>Streptophyta</taxon>
        <taxon>Embryophyta</taxon>
        <taxon>Tracheophyta</taxon>
        <taxon>Spermatophyta</taxon>
        <taxon>Magnoliopsida</taxon>
        <taxon>eudicotyledons</taxon>
        <taxon>Gunneridae</taxon>
        <taxon>Pentapetalae</taxon>
        <taxon>asterids</taxon>
        <taxon>campanulids</taxon>
        <taxon>Escalloniales</taxon>
        <taxon>Escalloniaceae</taxon>
        <taxon>Escallonia</taxon>
    </lineage>
</organism>
<evidence type="ECO:0000313" key="2">
    <source>
        <dbReference type="EMBL" id="KAK3003660.1"/>
    </source>
</evidence>
<dbReference type="EMBL" id="JAVXUP010002382">
    <property type="protein sequence ID" value="KAK3003660.1"/>
    <property type="molecule type" value="Genomic_DNA"/>
</dbReference>
<dbReference type="AlphaFoldDB" id="A0AA89AIQ5"/>
<dbReference type="PANTHER" id="PTHR48475:SF2">
    <property type="entry name" value="RIBONUCLEASE H"/>
    <property type="match status" value="1"/>
</dbReference>
<keyword evidence="3" id="KW-1185">Reference proteome</keyword>
<feature type="compositionally biased region" description="Basic residues" evidence="1">
    <location>
        <begin position="1"/>
        <end position="14"/>
    </location>
</feature>